<dbReference type="PROSITE" id="PS50263">
    <property type="entry name" value="CN_HYDROLASE"/>
    <property type="match status" value="1"/>
</dbReference>
<evidence type="ECO:0000313" key="4">
    <source>
        <dbReference type="EMBL" id="RZU62280.1"/>
    </source>
</evidence>
<organism evidence="4 5">
    <name type="scientific">Zhihengliuella halotolerans</name>
    <dbReference type="NCBI Taxonomy" id="370736"/>
    <lineage>
        <taxon>Bacteria</taxon>
        <taxon>Bacillati</taxon>
        <taxon>Actinomycetota</taxon>
        <taxon>Actinomycetes</taxon>
        <taxon>Micrococcales</taxon>
        <taxon>Micrococcaceae</taxon>
        <taxon>Zhihengliuella</taxon>
    </lineage>
</organism>
<dbReference type="PROSITE" id="PS01227">
    <property type="entry name" value="UPF0012"/>
    <property type="match status" value="1"/>
</dbReference>
<evidence type="ECO:0000256" key="1">
    <source>
        <dbReference type="ARBA" id="ARBA00010613"/>
    </source>
</evidence>
<dbReference type="PANTHER" id="PTHR43674:SF2">
    <property type="entry name" value="BETA-UREIDOPROPIONASE"/>
    <property type="match status" value="1"/>
</dbReference>
<dbReference type="InterPro" id="IPR003010">
    <property type="entry name" value="C-N_Hydrolase"/>
</dbReference>
<dbReference type="PANTHER" id="PTHR43674">
    <property type="entry name" value="NITRILASE C965.09-RELATED"/>
    <property type="match status" value="1"/>
</dbReference>
<name>A0A4Q8ADG0_9MICC</name>
<reference evidence="4 5" key="1">
    <citation type="submission" date="2019-02" db="EMBL/GenBank/DDBJ databases">
        <title>Sequencing the genomes of 1000 actinobacteria strains.</title>
        <authorList>
            <person name="Klenk H.-P."/>
        </authorList>
    </citation>
    <scope>NUCLEOTIDE SEQUENCE [LARGE SCALE GENOMIC DNA]</scope>
    <source>
        <strain evidence="4 5">DSM 17364</strain>
    </source>
</reference>
<accession>A0A4Q8ADG0</accession>
<evidence type="ECO:0000313" key="5">
    <source>
        <dbReference type="Proteomes" id="UP000292685"/>
    </source>
</evidence>
<comment type="caution">
    <text evidence="4">The sequence shown here is derived from an EMBL/GenBank/DDBJ whole genome shotgun (WGS) entry which is preliminary data.</text>
</comment>
<dbReference type="Proteomes" id="UP000292685">
    <property type="component" value="Unassembled WGS sequence"/>
</dbReference>
<protein>
    <submittedName>
        <fullName evidence="4">Putative amidohydrolase</fullName>
    </submittedName>
</protein>
<dbReference type="SUPFAM" id="SSF56317">
    <property type="entry name" value="Carbon-nitrogen hydrolase"/>
    <property type="match status" value="1"/>
</dbReference>
<dbReference type="OrthoDB" id="9811121at2"/>
<comment type="similarity">
    <text evidence="1">Belongs to the carbon-nitrogen hydrolase superfamily. NIT1/NIT2 family.</text>
</comment>
<keyword evidence="2 4" id="KW-0378">Hydrolase</keyword>
<dbReference type="RefSeq" id="WP_130450899.1">
    <property type="nucleotide sequence ID" value="NZ_SHLA01000001.1"/>
</dbReference>
<sequence length="286" mass="29823">MRKVHVAEESPETGASVSVAVAQAEAVVGDIEANLSTLAALIERAAGQGADVVVTPELFATGYDPAGAWRHDGAAIRDAIAGLARACGIAVIGSTIETRHDDGGPRHYIAASFFSASGRELARSLKAHLFGAAERAHLGTLGYGSVFEFNGLRCAMGTCYDVEFPEFVRHGARAGAQLFLVPTAVPALHHQEPGRGPAWSYDATQTSLLQVPARALENGVAIAYANHAAAGFTAHSCIATPYGRNAALIEAGEGVAVVRVDAASIDAARRLNTYLVDVDRPGLRNE</sequence>
<dbReference type="InterPro" id="IPR050345">
    <property type="entry name" value="Aliph_Amidase/BUP"/>
</dbReference>
<dbReference type="Pfam" id="PF00795">
    <property type="entry name" value="CN_hydrolase"/>
    <property type="match status" value="1"/>
</dbReference>
<keyword evidence="5" id="KW-1185">Reference proteome</keyword>
<evidence type="ECO:0000256" key="2">
    <source>
        <dbReference type="ARBA" id="ARBA00022801"/>
    </source>
</evidence>
<evidence type="ECO:0000259" key="3">
    <source>
        <dbReference type="PROSITE" id="PS50263"/>
    </source>
</evidence>
<proteinExistence type="inferred from homology"/>
<dbReference type="InterPro" id="IPR001110">
    <property type="entry name" value="UPF0012_CS"/>
</dbReference>
<dbReference type="AlphaFoldDB" id="A0A4Q8ADG0"/>
<gene>
    <name evidence="4" type="ORF">EV380_1873</name>
</gene>
<feature type="domain" description="CN hydrolase" evidence="3">
    <location>
        <begin position="17"/>
        <end position="262"/>
    </location>
</feature>
<dbReference type="Gene3D" id="3.60.110.10">
    <property type="entry name" value="Carbon-nitrogen hydrolase"/>
    <property type="match status" value="1"/>
</dbReference>
<dbReference type="EMBL" id="SHLA01000001">
    <property type="protein sequence ID" value="RZU62280.1"/>
    <property type="molecule type" value="Genomic_DNA"/>
</dbReference>
<dbReference type="GO" id="GO:0016811">
    <property type="term" value="F:hydrolase activity, acting on carbon-nitrogen (but not peptide) bonds, in linear amides"/>
    <property type="evidence" value="ECO:0007669"/>
    <property type="project" value="TreeGrafter"/>
</dbReference>
<dbReference type="InterPro" id="IPR036526">
    <property type="entry name" value="C-N_Hydrolase_sf"/>
</dbReference>